<dbReference type="SUPFAM" id="SSF82784">
    <property type="entry name" value="OsmC-like"/>
    <property type="match status" value="1"/>
</dbReference>
<evidence type="ECO:0000313" key="2">
    <source>
        <dbReference type="Proteomes" id="UP000613030"/>
    </source>
</evidence>
<dbReference type="EMBL" id="JAERRB010000006">
    <property type="protein sequence ID" value="MBL0743204.1"/>
    <property type="molecule type" value="Genomic_DNA"/>
</dbReference>
<sequence>MTHHYTTTLAWTGNKGNGTADYKGYERSHLLSAEGKPEIPGSSDPKFRGDKTRYNPEELLVASLSSCHMLWYLHVCAVNGVIVTDYVDNAAGTMRENADGSGEFLEVTLHPVVTVKDKSMTDKANALHDEAHAMCFIARSVSFPVHHMPTAVVAALANA</sequence>
<name>A0ABS1KUQ9_9BACT</name>
<dbReference type="RefSeq" id="WP_202012328.1">
    <property type="nucleotide sequence ID" value="NZ_JAERRB010000006.1"/>
</dbReference>
<proteinExistence type="predicted"/>
<dbReference type="InterPro" id="IPR052707">
    <property type="entry name" value="OsmC_Ohr_Peroxiredoxin"/>
</dbReference>
<dbReference type="Proteomes" id="UP000613030">
    <property type="component" value="Unassembled WGS sequence"/>
</dbReference>
<dbReference type="Gene3D" id="3.30.300.20">
    <property type="match status" value="1"/>
</dbReference>
<protein>
    <submittedName>
        <fullName evidence="1">OsmC family protein</fullName>
    </submittedName>
</protein>
<gene>
    <name evidence="1" type="ORF">JI741_18375</name>
</gene>
<comment type="caution">
    <text evidence="1">The sequence shown here is derived from an EMBL/GenBank/DDBJ whole genome shotgun (WGS) entry which is preliminary data.</text>
</comment>
<accession>A0ABS1KUQ9</accession>
<dbReference type="Pfam" id="PF02566">
    <property type="entry name" value="OsmC"/>
    <property type="match status" value="1"/>
</dbReference>
<dbReference type="PANTHER" id="PTHR42830">
    <property type="entry name" value="OSMOTICALLY INDUCIBLE FAMILY PROTEIN"/>
    <property type="match status" value="1"/>
</dbReference>
<dbReference type="InterPro" id="IPR015946">
    <property type="entry name" value="KH_dom-like_a/b"/>
</dbReference>
<dbReference type="InterPro" id="IPR003718">
    <property type="entry name" value="OsmC/Ohr_fam"/>
</dbReference>
<evidence type="ECO:0000313" key="1">
    <source>
        <dbReference type="EMBL" id="MBL0743204.1"/>
    </source>
</evidence>
<reference evidence="1 2" key="1">
    <citation type="submission" date="2021-01" db="EMBL/GenBank/DDBJ databases">
        <title>Chryseolinea sp. Jin1 Genome sequencing and assembly.</title>
        <authorList>
            <person name="Kim I."/>
        </authorList>
    </citation>
    <scope>NUCLEOTIDE SEQUENCE [LARGE SCALE GENOMIC DNA]</scope>
    <source>
        <strain evidence="1 2">Jin1</strain>
    </source>
</reference>
<keyword evidence="2" id="KW-1185">Reference proteome</keyword>
<organism evidence="1 2">
    <name type="scientific">Chryseolinea lacunae</name>
    <dbReference type="NCBI Taxonomy" id="2801331"/>
    <lineage>
        <taxon>Bacteria</taxon>
        <taxon>Pseudomonadati</taxon>
        <taxon>Bacteroidota</taxon>
        <taxon>Cytophagia</taxon>
        <taxon>Cytophagales</taxon>
        <taxon>Fulvivirgaceae</taxon>
        <taxon>Chryseolinea</taxon>
    </lineage>
</organism>
<dbReference type="PANTHER" id="PTHR42830:SF2">
    <property type="entry name" value="OSMC_OHR FAMILY PROTEIN"/>
    <property type="match status" value="1"/>
</dbReference>
<dbReference type="InterPro" id="IPR036102">
    <property type="entry name" value="OsmC/Ohrsf"/>
</dbReference>